<keyword evidence="7" id="KW-1185">Reference proteome</keyword>
<comment type="caution">
    <text evidence="6">The sequence shown here is derived from an EMBL/GenBank/DDBJ whole genome shotgun (WGS) entry which is preliminary data.</text>
</comment>
<evidence type="ECO:0000313" key="6">
    <source>
        <dbReference type="EMBL" id="GAA1247829.1"/>
    </source>
</evidence>
<organism evidence="6 7">
    <name type="scientific">Kitasatospora nipponensis</name>
    <dbReference type="NCBI Taxonomy" id="258049"/>
    <lineage>
        <taxon>Bacteria</taxon>
        <taxon>Bacillati</taxon>
        <taxon>Actinomycetota</taxon>
        <taxon>Actinomycetes</taxon>
        <taxon>Kitasatosporales</taxon>
        <taxon>Streptomycetaceae</taxon>
        <taxon>Kitasatospora</taxon>
    </lineage>
</organism>
<dbReference type="PROSITE" id="PS50893">
    <property type="entry name" value="ABC_TRANSPORTER_2"/>
    <property type="match status" value="1"/>
</dbReference>
<gene>
    <name evidence="6" type="ORF">GCM10009665_43430</name>
</gene>
<reference evidence="6 7" key="1">
    <citation type="journal article" date="2019" name="Int. J. Syst. Evol. Microbiol.">
        <title>The Global Catalogue of Microorganisms (GCM) 10K type strain sequencing project: providing services to taxonomists for standard genome sequencing and annotation.</title>
        <authorList>
            <consortium name="The Broad Institute Genomics Platform"/>
            <consortium name="The Broad Institute Genome Sequencing Center for Infectious Disease"/>
            <person name="Wu L."/>
            <person name="Ma J."/>
        </authorList>
    </citation>
    <scope>NUCLEOTIDE SEQUENCE [LARGE SCALE GENOMIC DNA]</scope>
    <source>
        <strain evidence="6 7">JCM 13004</strain>
    </source>
</reference>
<dbReference type="SUPFAM" id="SSF52540">
    <property type="entry name" value="P-loop containing nucleoside triphosphate hydrolases"/>
    <property type="match status" value="1"/>
</dbReference>
<dbReference type="InterPro" id="IPR003439">
    <property type="entry name" value="ABC_transporter-like_ATP-bd"/>
</dbReference>
<feature type="compositionally biased region" description="Low complexity" evidence="4">
    <location>
        <begin position="294"/>
        <end position="319"/>
    </location>
</feature>
<keyword evidence="2" id="KW-0547">Nucleotide-binding</keyword>
<evidence type="ECO:0000256" key="4">
    <source>
        <dbReference type="SAM" id="MobiDB-lite"/>
    </source>
</evidence>
<dbReference type="InterPro" id="IPR003593">
    <property type="entry name" value="AAA+_ATPase"/>
</dbReference>
<feature type="domain" description="ABC transporter" evidence="5">
    <location>
        <begin position="10"/>
        <end position="230"/>
    </location>
</feature>
<dbReference type="PANTHER" id="PTHR42939">
    <property type="entry name" value="ABC TRANSPORTER ATP-BINDING PROTEIN ALBC-RELATED"/>
    <property type="match status" value="1"/>
</dbReference>
<keyword evidence="3 6" id="KW-0067">ATP-binding</keyword>
<proteinExistence type="predicted"/>
<evidence type="ECO:0000313" key="7">
    <source>
        <dbReference type="Proteomes" id="UP001500037"/>
    </source>
</evidence>
<protein>
    <submittedName>
        <fullName evidence="6">ATP-binding cassette domain-containing protein</fullName>
    </submittedName>
</protein>
<dbReference type="SMART" id="SM00382">
    <property type="entry name" value="AAA"/>
    <property type="match status" value="1"/>
</dbReference>
<evidence type="ECO:0000256" key="1">
    <source>
        <dbReference type="ARBA" id="ARBA00022448"/>
    </source>
</evidence>
<evidence type="ECO:0000259" key="5">
    <source>
        <dbReference type="PROSITE" id="PS50893"/>
    </source>
</evidence>
<dbReference type="Gene3D" id="3.40.50.300">
    <property type="entry name" value="P-loop containing nucleotide triphosphate hydrolases"/>
    <property type="match status" value="1"/>
</dbReference>
<evidence type="ECO:0000256" key="3">
    <source>
        <dbReference type="ARBA" id="ARBA00022840"/>
    </source>
</evidence>
<dbReference type="Pfam" id="PF00005">
    <property type="entry name" value="ABC_tran"/>
    <property type="match status" value="1"/>
</dbReference>
<dbReference type="RefSeq" id="WP_344443536.1">
    <property type="nucleotide sequence ID" value="NZ_BAAALF010000081.1"/>
</dbReference>
<evidence type="ECO:0000256" key="2">
    <source>
        <dbReference type="ARBA" id="ARBA00022741"/>
    </source>
</evidence>
<dbReference type="InterPro" id="IPR051782">
    <property type="entry name" value="ABC_Transporter_VariousFunc"/>
</dbReference>
<dbReference type="PANTHER" id="PTHR42939:SF1">
    <property type="entry name" value="ABC TRANSPORTER ATP-BINDING PROTEIN ALBC-RELATED"/>
    <property type="match status" value="1"/>
</dbReference>
<name>A0ABN1WI93_9ACTN</name>
<dbReference type="Proteomes" id="UP001500037">
    <property type="component" value="Unassembled WGS sequence"/>
</dbReference>
<feature type="region of interest" description="Disordered" evidence="4">
    <location>
        <begin position="283"/>
        <end position="319"/>
    </location>
</feature>
<dbReference type="GO" id="GO:0005524">
    <property type="term" value="F:ATP binding"/>
    <property type="evidence" value="ECO:0007669"/>
    <property type="project" value="UniProtKB-KW"/>
</dbReference>
<dbReference type="EMBL" id="BAAALF010000081">
    <property type="protein sequence ID" value="GAA1247829.1"/>
    <property type="molecule type" value="Genomic_DNA"/>
</dbReference>
<sequence>MGRQGATPAVRATAVGKRYGRGAPWILDGVDLELPAGALVRIAGPNGSGKSTLLKLVAGIEPPSRGRIEVAGRRAYVPERFPPALPFDAVGYLRHLGRIQGRSAASAAERADHWLERFGVADRTGTPLRRLSKGTCQKVAVAQALLADADVLVLDEAWTGLDQAARTVLDEAAAERAAGGALVLFVDHDPGRLAGATTAAYQVGGGALTVVGAPVECGPEELMVLQVDLAGEELPARLPGAPTVRRLREGRYLLRVPARHSDALLRRLPAGPPAAHVLDVRRAEVPAADPGTDPGAETAAETGPAGSAPAAAGSAPEGR</sequence>
<accession>A0ABN1WI93</accession>
<keyword evidence="1" id="KW-0813">Transport</keyword>
<dbReference type="InterPro" id="IPR027417">
    <property type="entry name" value="P-loop_NTPase"/>
</dbReference>